<dbReference type="Pfam" id="PF17186">
    <property type="entry name" value="Lipocalin_9"/>
    <property type="match status" value="1"/>
</dbReference>
<dbReference type="AlphaFoldDB" id="A0A0S4IRK5"/>
<dbReference type="Pfam" id="PF07143">
    <property type="entry name" value="CrtC"/>
    <property type="match status" value="1"/>
</dbReference>
<feature type="domain" description="AttH" evidence="4">
    <location>
        <begin position="66"/>
        <end position="284"/>
    </location>
</feature>
<name>A0A0S4IRK5_BODSA</name>
<dbReference type="GO" id="GO:0008299">
    <property type="term" value="P:isoprenoid biosynthetic process"/>
    <property type="evidence" value="ECO:0007669"/>
    <property type="project" value="InterPro"/>
</dbReference>
<accession>A0A0S4IRK5</accession>
<proteinExistence type="predicted"/>
<keyword evidence="1" id="KW-0479">Metal-binding</keyword>
<dbReference type="InterPro" id="IPR010791">
    <property type="entry name" value="AttH_dom"/>
</dbReference>
<evidence type="ECO:0000256" key="3">
    <source>
        <dbReference type="SAM" id="MobiDB-lite"/>
    </source>
</evidence>
<dbReference type="GO" id="GO:0046872">
    <property type="term" value="F:metal ion binding"/>
    <property type="evidence" value="ECO:0007669"/>
    <property type="project" value="UniProtKB-KW"/>
</dbReference>
<sequence>MPPKSTENRKRDREWGEDIKEGRSPVLSAAVPQTDIKGWKDYFPSPLSTTIDTEKLDLPCDHAPLEWWYYNCHLTAKNGQRFSAFSSYFRQASSVSRTAEEAKERKPFKDFYHACTWALIDVDKEKYYADSQLDHRACENVVKRLQGRKLVHAEAPLLEIATKGRLPRPDRMMKKGAECSSKELKLNFDNECLLHVEKPSAKDVQGPLAPKFVYKVKTYNPLRKTALDLTFVPQMQPVLHGLHGVVNEMYYYYIPRCTVYGTVTDGSGVVHEVEGSGWYDREFGGSEDDTGKDALDAWSWFALQLSDDSEFSLFNVVDRDTHHEKELVGVWTRRDGTRIAATDVVVTYSNLWTSLNTYVEYPLQWKITCASLNLDLHVGCAFSHQEFMSVLVTGGGFYEGRIHAQGVRAGQAVTATGFLERKNHTNYNDTAGLLKNVSRFVKKTLNAMYPLDASEEWVNNNVLGRHCTGKGVLPKMICDTLFKPVRSLIDRGGKSWRSLILVSALNALFDDYYDGSRYIAIAELLHVGSLIIDDIQDESFVRRGGKTVHIEYGLATAINSGTGCYFMAPILAGVDELSPEKACAVYRLYFDVLRAGHAGQGLDIAGLYHLMPAVVETGDTKALYDSLQAIHVYKTGGAAGSLCGVACVLADATKEQSKKLENFGTQLGLAFQIVDDALNLKGFEGDLKEVGEDIRDGKITYPIIKGMARLNKFDRQYIWSIMQEHTEDTGKIASVIAMLNKVGAIDDCLVEARNLVETAWEELDPLLPDSLPKIMMRTFCGYLTERTF</sequence>
<dbReference type="InterPro" id="IPR000092">
    <property type="entry name" value="Polyprenyl_synt"/>
</dbReference>
<evidence type="ECO:0000256" key="1">
    <source>
        <dbReference type="ARBA" id="ARBA00022723"/>
    </source>
</evidence>
<dbReference type="InterPro" id="IPR023374">
    <property type="entry name" value="AttH-like_dom_sf"/>
</dbReference>
<dbReference type="OMA" id="VNGMYYY"/>
<reference evidence="6" key="1">
    <citation type="submission" date="2015-09" db="EMBL/GenBank/DDBJ databases">
        <authorList>
            <consortium name="Pathogen Informatics"/>
        </authorList>
    </citation>
    <scope>NUCLEOTIDE SEQUENCE [LARGE SCALE GENOMIC DNA]</scope>
    <source>
        <strain evidence="6">Lake Konstanz</strain>
    </source>
</reference>
<dbReference type="PANTHER" id="PTHR12001:SF44">
    <property type="entry name" value="GERANYLGERANYL PYROPHOSPHATE SYNTHASE"/>
    <property type="match status" value="1"/>
</dbReference>
<evidence type="ECO:0000313" key="6">
    <source>
        <dbReference type="Proteomes" id="UP000051952"/>
    </source>
</evidence>
<organism evidence="5 6">
    <name type="scientific">Bodo saltans</name>
    <name type="common">Flagellated protozoan</name>
    <dbReference type="NCBI Taxonomy" id="75058"/>
    <lineage>
        <taxon>Eukaryota</taxon>
        <taxon>Discoba</taxon>
        <taxon>Euglenozoa</taxon>
        <taxon>Kinetoplastea</taxon>
        <taxon>Metakinetoplastina</taxon>
        <taxon>Eubodonida</taxon>
        <taxon>Bodonidae</taxon>
        <taxon>Bodo</taxon>
    </lineage>
</organism>
<dbReference type="CDD" id="cd00685">
    <property type="entry name" value="Trans_IPPS_HT"/>
    <property type="match status" value="1"/>
</dbReference>
<gene>
    <name evidence="5" type="ORF">BSAL_69680</name>
</gene>
<dbReference type="Pfam" id="PF00348">
    <property type="entry name" value="polyprenyl_synt"/>
    <property type="match status" value="1"/>
</dbReference>
<evidence type="ECO:0000256" key="2">
    <source>
        <dbReference type="ARBA" id="ARBA00022842"/>
    </source>
</evidence>
<dbReference type="Gene3D" id="2.40.370.10">
    <property type="entry name" value="AttH-like domain"/>
    <property type="match status" value="2"/>
</dbReference>
<dbReference type="InterPro" id="IPR008949">
    <property type="entry name" value="Isoprenoid_synthase_dom_sf"/>
</dbReference>
<keyword evidence="6" id="KW-1185">Reference proteome</keyword>
<dbReference type="VEuPathDB" id="TriTrypDB:BSAL_69680"/>
<dbReference type="PROSITE" id="PS00723">
    <property type="entry name" value="POLYPRENYL_SYNTHASE_1"/>
    <property type="match status" value="1"/>
</dbReference>
<dbReference type="Gene3D" id="1.10.600.10">
    <property type="entry name" value="Farnesyl Diphosphate Synthase"/>
    <property type="match status" value="1"/>
</dbReference>
<evidence type="ECO:0000259" key="4">
    <source>
        <dbReference type="Pfam" id="PF07143"/>
    </source>
</evidence>
<dbReference type="EMBL" id="CYKH01000496">
    <property type="protein sequence ID" value="CUG02321.1"/>
    <property type="molecule type" value="Genomic_DNA"/>
</dbReference>
<evidence type="ECO:0000313" key="5">
    <source>
        <dbReference type="EMBL" id="CUG02321.1"/>
    </source>
</evidence>
<feature type="region of interest" description="Disordered" evidence="3">
    <location>
        <begin position="1"/>
        <end position="23"/>
    </location>
</feature>
<keyword evidence="2" id="KW-0460">Magnesium</keyword>
<dbReference type="InterPro" id="IPR033749">
    <property type="entry name" value="Polyprenyl_synt_CS"/>
</dbReference>
<dbReference type="Proteomes" id="UP000051952">
    <property type="component" value="Unassembled WGS sequence"/>
</dbReference>
<dbReference type="SUPFAM" id="SSF48576">
    <property type="entry name" value="Terpenoid synthases"/>
    <property type="match status" value="1"/>
</dbReference>
<dbReference type="OrthoDB" id="6921389at2759"/>
<protein>
    <submittedName>
        <fullName evidence="5">Polyprenyl synthase, putative</fullName>
    </submittedName>
</protein>
<dbReference type="GO" id="GO:0004659">
    <property type="term" value="F:prenyltransferase activity"/>
    <property type="evidence" value="ECO:0007669"/>
    <property type="project" value="InterPro"/>
</dbReference>
<dbReference type="PANTHER" id="PTHR12001">
    <property type="entry name" value="GERANYLGERANYL PYROPHOSPHATE SYNTHASE"/>
    <property type="match status" value="1"/>
</dbReference>
<dbReference type="SUPFAM" id="SSF159245">
    <property type="entry name" value="AttH-like"/>
    <property type="match status" value="1"/>
</dbReference>